<dbReference type="Proteomes" id="UP001162780">
    <property type="component" value="Chromosome"/>
</dbReference>
<dbReference type="PROSITE" id="PS50206">
    <property type="entry name" value="RHODANESE_3"/>
    <property type="match status" value="1"/>
</dbReference>
<proteinExistence type="predicted"/>
<sequence>MIENLDPKQAWALLQDNPAAVLIDVRTAIEHGFVGHPPQAIHVAWKEFPGMQLNTAFVEQVQQHAPDKSAPILLLCRSGVRSVDAAKALEAAGYQHLVNILEGFEGPLDEHKHRGTLGGWRFHGLPWEQS</sequence>
<dbReference type="RefSeq" id="WP_255189974.1">
    <property type="nucleotide sequence ID" value="NZ_CP113517.1"/>
</dbReference>
<gene>
    <name evidence="2" type="ORF">NM686_000430</name>
</gene>
<feature type="domain" description="Rhodanese" evidence="1">
    <location>
        <begin position="16"/>
        <end position="116"/>
    </location>
</feature>
<dbReference type="EMBL" id="CP113517">
    <property type="protein sequence ID" value="WAR45008.1"/>
    <property type="molecule type" value="Genomic_DNA"/>
</dbReference>
<dbReference type="InterPro" id="IPR001763">
    <property type="entry name" value="Rhodanese-like_dom"/>
</dbReference>
<dbReference type="InterPro" id="IPR036873">
    <property type="entry name" value="Rhodanese-like_dom_sf"/>
</dbReference>
<name>A0ABY7GKH5_9GAMM</name>
<dbReference type="SUPFAM" id="SSF52821">
    <property type="entry name" value="Rhodanese/Cell cycle control phosphatase"/>
    <property type="match status" value="1"/>
</dbReference>
<dbReference type="SMART" id="SM00450">
    <property type="entry name" value="RHOD"/>
    <property type="match status" value="1"/>
</dbReference>
<keyword evidence="3" id="KW-1185">Reference proteome</keyword>
<evidence type="ECO:0000313" key="3">
    <source>
        <dbReference type="Proteomes" id="UP001162780"/>
    </source>
</evidence>
<accession>A0ABY7GKH5</accession>
<dbReference type="Pfam" id="PF00581">
    <property type="entry name" value="Rhodanese"/>
    <property type="match status" value="1"/>
</dbReference>
<dbReference type="InterPro" id="IPR052367">
    <property type="entry name" value="Thiosulfate_ST/Rhodanese-like"/>
</dbReference>
<dbReference type="CDD" id="cd01522">
    <property type="entry name" value="RHOD_1"/>
    <property type="match status" value="1"/>
</dbReference>
<dbReference type="PANTHER" id="PTHR45431:SF3">
    <property type="entry name" value="RHODANESE-LIKE DOMAIN-CONTAINING PROTEIN 15, CHLOROPLASTIC"/>
    <property type="match status" value="1"/>
</dbReference>
<protein>
    <submittedName>
        <fullName evidence="2">Rhodanese-like domain-containing protein</fullName>
    </submittedName>
</protein>
<evidence type="ECO:0000259" key="1">
    <source>
        <dbReference type="PROSITE" id="PS50206"/>
    </source>
</evidence>
<dbReference type="Gene3D" id="3.40.250.10">
    <property type="entry name" value="Rhodanese-like domain"/>
    <property type="match status" value="1"/>
</dbReference>
<reference evidence="2" key="1">
    <citation type="submission" date="2022-11" db="EMBL/GenBank/DDBJ databases">
        <title>Methylomonas rapida sp. nov., Carotenoid-Producing Obligate Methanotrophs with High Growth Characteristics and Biotechnological Potential.</title>
        <authorList>
            <person name="Tikhonova E.N."/>
            <person name="Suleimanov R.Z."/>
            <person name="Miroshnikov K."/>
            <person name="Oshkin I.Y."/>
            <person name="Belova S.E."/>
            <person name="Danilova O.V."/>
            <person name="Ashikhmin A."/>
            <person name="Konopkin A."/>
            <person name="But S.Y."/>
            <person name="Khmelenina V.N."/>
            <person name="Kuznetsov N."/>
            <person name="Pimenov N.V."/>
            <person name="Dedysh S.N."/>
        </authorList>
    </citation>
    <scope>NUCLEOTIDE SEQUENCE</scope>
    <source>
        <strain evidence="2">MP1</strain>
    </source>
</reference>
<dbReference type="PANTHER" id="PTHR45431">
    <property type="entry name" value="RHODANESE-LIKE DOMAIN-CONTAINING PROTEIN 15, CHLOROPLASTIC"/>
    <property type="match status" value="1"/>
</dbReference>
<evidence type="ECO:0000313" key="2">
    <source>
        <dbReference type="EMBL" id="WAR45008.1"/>
    </source>
</evidence>
<organism evidence="2 3">
    <name type="scientific">Methylomonas rapida</name>
    <dbReference type="NCBI Taxonomy" id="2963939"/>
    <lineage>
        <taxon>Bacteria</taxon>
        <taxon>Pseudomonadati</taxon>
        <taxon>Pseudomonadota</taxon>
        <taxon>Gammaproteobacteria</taxon>
        <taxon>Methylococcales</taxon>
        <taxon>Methylococcaceae</taxon>
        <taxon>Methylomonas</taxon>
    </lineage>
</organism>